<dbReference type="Proteomes" id="UP000799421">
    <property type="component" value="Unassembled WGS sequence"/>
</dbReference>
<keyword evidence="4" id="KW-0256">Endoplasmic reticulum</keyword>
<dbReference type="PROSITE" id="PS51751">
    <property type="entry name" value="EXPERA"/>
    <property type="match status" value="1"/>
</dbReference>
<dbReference type="GO" id="GO:0005789">
    <property type="term" value="C:endoplasmic reticulum membrane"/>
    <property type="evidence" value="ECO:0007669"/>
    <property type="project" value="UniProtKB-SubCell"/>
</dbReference>
<dbReference type="Pfam" id="PF05241">
    <property type="entry name" value="EBP"/>
    <property type="match status" value="1"/>
</dbReference>
<dbReference type="AlphaFoldDB" id="A0A6A7CDP9"/>
<evidence type="ECO:0000256" key="2">
    <source>
        <dbReference type="ARBA" id="ARBA00009096"/>
    </source>
</evidence>
<protein>
    <recommendedName>
        <fullName evidence="9">EXPERA domain-containing protein</fullName>
    </recommendedName>
</protein>
<keyword evidence="6 7" id="KW-0472">Membrane</keyword>
<dbReference type="OrthoDB" id="433124at2759"/>
<gene>
    <name evidence="10" type="ORF">K470DRAFT_208393</name>
</gene>
<feature type="transmembrane region" description="Helical" evidence="8">
    <location>
        <begin position="12"/>
        <end position="34"/>
    </location>
</feature>
<evidence type="ECO:0000256" key="7">
    <source>
        <dbReference type="PROSITE-ProRule" id="PRU01087"/>
    </source>
</evidence>
<sequence length="164" mass="19117">FPRTTMARKLDTLYLVYFLIHIPIILLVDIAPLYGRFSPTALVQLREWYVARYADRFFITPPFWFKVFTLFELVYHLPLSCWAVTQLWSRRNSGRFYLHLLVYAVQTTITTATCMVDMLAWEDFKGSTAALVALYLPYLVLPIVMAIDMFARLSAMLEGKGKEE</sequence>
<keyword evidence="3 7" id="KW-0812">Transmembrane</keyword>
<dbReference type="InterPro" id="IPR016964">
    <property type="entry name" value="Sigma2_recept"/>
</dbReference>
<dbReference type="PANTHER" id="PTHR31204">
    <property type="entry name" value="SIGMA INTRACELLULAR RECEPTOR 2"/>
    <property type="match status" value="1"/>
</dbReference>
<feature type="transmembrane region" description="Helical" evidence="8">
    <location>
        <begin position="96"/>
        <end position="121"/>
    </location>
</feature>
<evidence type="ECO:0000259" key="9">
    <source>
        <dbReference type="PROSITE" id="PS51751"/>
    </source>
</evidence>
<dbReference type="PIRSF" id="PIRSF031032">
    <property type="entry name" value="TMP_97_prd"/>
    <property type="match status" value="1"/>
</dbReference>
<reference evidence="10" key="1">
    <citation type="journal article" date="2020" name="Stud. Mycol.">
        <title>101 Dothideomycetes genomes: a test case for predicting lifestyles and emergence of pathogens.</title>
        <authorList>
            <person name="Haridas S."/>
            <person name="Albert R."/>
            <person name="Binder M."/>
            <person name="Bloem J."/>
            <person name="Labutti K."/>
            <person name="Salamov A."/>
            <person name="Andreopoulos B."/>
            <person name="Baker S."/>
            <person name="Barry K."/>
            <person name="Bills G."/>
            <person name="Bluhm B."/>
            <person name="Cannon C."/>
            <person name="Castanera R."/>
            <person name="Culley D."/>
            <person name="Daum C."/>
            <person name="Ezra D."/>
            <person name="Gonzalez J."/>
            <person name="Henrissat B."/>
            <person name="Kuo A."/>
            <person name="Liang C."/>
            <person name="Lipzen A."/>
            <person name="Lutzoni F."/>
            <person name="Magnuson J."/>
            <person name="Mondo S."/>
            <person name="Nolan M."/>
            <person name="Ohm R."/>
            <person name="Pangilinan J."/>
            <person name="Park H.-J."/>
            <person name="Ramirez L."/>
            <person name="Alfaro M."/>
            <person name="Sun H."/>
            <person name="Tritt A."/>
            <person name="Yoshinaga Y."/>
            <person name="Zwiers L.-H."/>
            <person name="Turgeon B."/>
            <person name="Goodwin S."/>
            <person name="Spatafora J."/>
            <person name="Crous P."/>
            <person name="Grigoriev I."/>
        </authorList>
    </citation>
    <scope>NUCLEOTIDE SEQUENCE</scope>
    <source>
        <strain evidence="10">CBS 480.64</strain>
    </source>
</reference>
<keyword evidence="11" id="KW-1185">Reference proteome</keyword>
<evidence type="ECO:0000256" key="5">
    <source>
        <dbReference type="ARBA" id="ARBA00022989"/>
    </source>
</evidence>
<comment type="similarity">
    <text evidence="2">Belongs to the TMEM97/sigma-2 receptor family.</text>
</comment>
<feature type="transmembrane region" description="Helical" evidence="8">
    <location>
        <begin position="63"/>
        <end position="84"/>
    </location>
</feature>
<evidence type="ECO:0000256" key="8">
    <source>
        <dbReference type="SAM" id="Phobius"/>
    </source>
</evidence>
<comment type="subcellular location">
    <subcellularLocation>
        <location evidence="1">Endoplasmic reticulum membrane</location>
        <topology evidence="1">Multi-pass membrane protein</topology>
    </subcellularLocation>
</comment>
<dbReference type="PANTHER" id="PTHR31204:SF1">
    <property type="entry name" value="SIGMA INTRACELLULAR RECEPTOR 2"/>
    <property type="match status" value="1"/>
</dbReference>
<evidence type="ECO:0000256" key="3">
    <source>
        <dbReference type="ARBA" id="ARBA00022692"/>
    </source>
</evidence>
<evidence type="ECO:0000256" key="4">
    <source>
        <dbReference type="ARBA" id="ARBA00022824"/>
    </source>
</evidence>
<feature type="transmembrane region" description="Helical" evidence="8">
    <location>
        <begin position="127"/>
        <end position="147"/>
    </location>
</feature>
<feature type="domain" description="EXPERA" evidence="9">
    <location>
        <begin position="10"/>
        <end position="146"/>
    </location>
</feature>
<dbReference type="InterPro" id="IPR033118">
    <property type="entry name" value="EXPERA"/>
</dbReference>
<dbReference type="InterPro" id="IPR051987">
    <property type="entry name" value="Sigma-2_receptor-like"/>
</dbReference>
<accession>A0A6A7CDP9</accession>
<feature type="non-terminal residue" evidence="10">
    <location>
        <position position="1"/>
    </location>
</feature>
<evidence type="ECO:0000313" key="10">
    <source>
        <dbReference type="EMBL" id="KAF2864478.1"/>
    </source>
</evidence>
<organism evidence="10 11">
    <name type="scientific">Piedraia hortae CBS 480.64</name>
    <dbReference type="NCBI Taxonomy" id="1314780"/>
    <lineage>
        <taxon>Eukaryota</taxon>
        <taxon>Fungi</taxon>
        <taxon>Dikarya</taxon>
        <taxon>Ascomycota</taxon>
        <taxon>Pezizomycotina</taxon>
        <taxon>Dothideomycetes</taxon>
        <taxon>Dothideomycetidae</taxon>
        <taxon>Capnodiales</taxon>
        <taxon>Piedraiaceae</taxon>
        <taxon>Piedraia</taxon>
    </lineage>
</organism>
<dbReference type="EMBL" id="MU005957">
    <property type="protein sequence ID" value="KAF2864478.1"/>
    <property type="molecule type" value="Genomic_DNA"/>
</dbReference>
<evidence type="ECO:0000256" key="1">
    <source>
        <dbReference type="ARBA" id="ARBA00004477"/>
    </source>
</evidence>
<proteinExistence type="inferred from homology"/>
<evidence type="ECO:0000256" key="6">
    <source>
        <dbReference type="ARBA" id="ARBA00023136"/>
    </source>
</evidence>
<name>A0A6A7CDP9_9PEZI</name>
<keyword evidence="5 7" id="KW-1133">Transmembrane helix</keyword>
<evidence type="ECO:0000313" key="11">
    <source>
        <dbReference type="Proteomes" id="UP000799421"/>
    </source>
</evidence>